<evidence type="ECO:0000256" key="5">
    <source>
        <dbReference type="ARBA" id="ARBA00022989"/>
    </source>
</evidence>
<dbReference type="InterPro" id="IPR032808">
    <property type="entry name" value="DoxX"/>
</dbReference>
<dbReference type="GO" id="GO:0005886">
    <property type="term" value="C:plasma membrane"/>
    <property type="evidence" value="ECO:0007669"/>
    <property type="project" value="UniProtKB-SubCell"/>
</dbReference>
<keyword evidence="3" id="KW-1003">Cell membrane</keyword>
<reference evidence="8 9" key="1">
    <citation type="submission" date="2015-09" db="EMBL/GenBank/DDBJ databases">
        <title>Genome sequence of the marine flavobacterium Croceitalea dokdonensis DOKDO 023 that contains proton- and sodium-pumping rhodopsins.</title>
        <authorList>
            <person name="Kwon S.-K."/>
            <person name="Lee H.K."/>
            <person name="Kwak M.-J."/>
            <person name="Kim J.F."/>
        </authorList>
    </citation>
    <scope>NUCLEOTIDE SEQUENCE [LARGE SCALE GENOMIC DNA]</scope>
    <source>
        <strain evidence="8 9">DOKDO 023</strain>
    </source>
</reference>
<feature type="transmembrane region" description="Helical" evidence="7">
    <location>
        <begin position="57"/>
        <end position="78"/>
    </location>
</feature>
<evidence type="ECO:0000313" key="9">
    <source>
        <dbReference type="Proteomes" id="UP000050280"/>
    </source>
</evidence>
<keyword evidence="4 7" id="KW-0812">Transmembrane</keyword>
<keyword evidence="6 7" id="KW-0472">Membrane</keyword>
<keyword evidence="5 7" id="KW-1133">Transmembrane helix</keyword>
<evidence type="ECO:0000256" key="1">
    <source>
        <dbReference type="ARBA" id="ARBA00004651"/>
    </source>
</evidence>
<dbReference type="OrthoDB" id="9813193at2"/>
<keyword evidence="9" id="KW-1185">Reference proteome</keyword>
<protein>
    <submittedName>
        <fullName evidence="8">DoxX family protein</fullName>
    </submittedName>
</protein>
<dbReference type="PANTHER" id="PTHR33452">
    <property type="entry name" value="OXIDOREDUCTASE CATD-RELATED"/>
    <property type="match status" value="1"/>
</dbReference>
<comment type="caution">
    <text evidence="8">The sequence shown here is derived from an EMBL/GenBank/DDBJ whole genome shotgun (WGS) entry which is preliminary data.</text>
</comment>
<evidence type="ECO:0000256" key="6">
    <source>
        <dbReference type="ARBA" id="ARBA00023136"/>
    </source>
</evidence>
<feature type="transmembrane region" description="Helical" evidence="7">
    <location>
        <begin position="85"/>
        <end position="102"/>
    </location>
</feature>
<gene>
    <name evidence="8" type="ORF">I595_2491</name>
</gene>
<sequence length="142" mass="15244">MNVLKQIYNPGTEARNLSLVLLLLRVAAGIFMLTHGLGKLDRLFGDEVIQFADPLGVGATASLALTVFAEVFCSILLILGLGTRLAAIPLLITMLVAALIVHSNDGFGRQELGLLYAVNYITLLVLGAGKYSLDYLISKNKK</sequence>
<evidence type="ECO:0000313" key="8">
    <source>
        <dbReference type="EMBL" id="KPM31226.1"/>
    </source>
</evidence>
<name>A0A0P7B022_9FLAO</name>
<feature type="transmembrane region" description="Helical" evidence="7">
    <location>
        <begin position="114"/>
        <end position="133"/>
    </location>
</feature>
<dbReference type="Pfam" id="PF07681">
    <property type="entry name" value="DoxX"/>
    <property type="match status" value="1"/>
</dbReference>
<evidence type="ECO:0000256" key="2">
    <source>
        <dbReference type="ARBA" id="ARBA00006679"/>
    </source>
</evidence>
<dbReference type="AlphaFoldDB" id="A0A0P7B022"/>
<organism evidence="8 9">
    <name type="scientific">Croceitalea dokdonensis DOKDO 023</name>
    <dbReference type="NCBI Taxonomy" id="1300341"/>
    <lineage>
        <taxon>Bacteria</taxon>
        <taxon>Pseudomonadati</taxon>
        <taxon>Bacteroidota</taxon>
        <taxon>Flavobacteriia</taxon>
        <taxon>Flavobacteriales</taxon>
        <taxon>Flavobacteriaceae</taxon>
        <taxon>Croceitalea</taxon>
    </lineage>
</organism>
<dbReference type="InterPro" id="IPR051907">
    <property type="entry name" value="DoxX-like_oxidoreductase"/>
</dbReference>
<accession>A0A0P7B022</accession>
<dbReference type="Proteomes" id="UP000050280">
    <property type="component" value="Unassembled WGS sequence"/>
</dbReference>
<comment type="similarity">
    <text evidence="2">Belongs to the DoxX family.</text>
</comment>
<dbReference type="PANTHER" id="PTHR33452:SF1">
    <property type="entry name" value="INNER MEMBRANE PROTEIN YPHA-RELATED"/>
    <property type="match status" value="1"/>
</dbReference>
<feature type="transmembrane region" description="Helical" evidence="7">
    <location>
        <begin position="20"/>
        <end position="37"/>
    </location>
</feature>
<dbReference type="STRING" id="1300341.I595_2491"/>
<dbReference type="RefSeq" id="WP_054559552.1">
    <property type="nucleotide sequence ID" value="NZ_LDJX01000005.1"/>
</dbReference>
<evidence type="ECO:0000256" key="3">
    <source>
        <dbReference type="ARBA" id="ARBA00022475"/>
    </source>
</evidence>
<evidence type="ECO:0000256" key="4">
    <source>
        <dbReference type="ARBA" id="ARBA00022692"/>
    </source>
</evidence>
<dbReference type="EMBL" id="LDJX01000005">
    <property type="protein sequence ID" value="KPM31226.1"/>
    <property type="molecule type" value="Genomic_DNA"/>
</dbReference>
<comment type="subcellular location">
    <subcellularLocation>
        <location evidence="1">Cell membrane</location>
        <topology evidence="1">Multi-pass membrane protein</topology>
    </subcellularLocation>
</comment>
<evidence type="ECO:0000256" key="7">
    <source>
        <dbReference type="SAM" id="Phobius"/>
    </source>
</evidence>
<proteinExistence type="inferred from homology"/>